<protein>
    <recommendedName>
        <fullName evidence="3">DUF4160 domain-containing protein</fullName>
    </recommendedName>
</protein>
<dbReference type="RefSeq" id="WP_087144461.1">
    <property type="nucleotide sequence ID" value="NZ_FUKI01000135.1"/>
</dbReference>
<gene>
    <name evidence="1" type="ORF">CRENPOLYSF1_580043</name>
</gene>
<dbReference type="EMBL" id="FUKI01000135">
    <property type="protein sequence ID" value="SJM94760.1"/>
    <property type="molecule type" value="Genomic_DNA"/>
</dbReference>
<reference evidence="2" key="1">
    <citation type="submission" date="2017-02" db="EMBL/GenBank/DDBJ databases">
        <authorList>
            <person name="Daims H."/>
        </authorList>
    </citation>
    <scope>NUCLEOTIDE SEQUENCE [LARGE SCALE GENOMIC DNA]</scope>
</reference>
<dbReference type="AlphaFoldDB" id="A0A1R4HFX0"/>
<dbReference type="Proteomes" id="UP000195667">
    <property type="component" value="Unassembled WGS sequence"/>
</dbReference>
<name>A0A1R4HFX0_9GAMM</name>
<evidence type="ECO:0008006" key="3">
    <source>
        <dbReference type="Google" id="ProtNLM"/>
    </source>
</evidence>
<accession>A0A1R4HFX0</accession>
<proteinExistence type="predicted"/>
<keyword evidence="2" id="KW-1185">Reference proteome</keyword>
<evidence type="ECO:0000313" key="1">
    <source>
        <dbReference type="EMBL" id="SJM94760.1"/>
    </source>
</evidence>
<dbReference type="InterPro" id="IPR025427">
    <property type="entry name" value="DUF4160"/>
</dbReference>
<organism evidence="1 2">
    <name type="scientific">Crenothrix polyspora</name>
    <dbReference type="NCBI Taxonomy" id="360316"/>
    <lineage>
        <taxon>Bacteria</taxon>
        <taxon>Pseudomonadati</taxon>
        <taxon>Pseudomonadota</taxon>
        <taxon>Gammaproteobacteria</taxon>
        <taxon>Methylococcales</taxon>
        <taxon>Crenotrichaceae</taxon>
        <taxon>Crenothrix</taxon>
    </lineage>
</organism>
<evidence type="ECO:0000313" key="2">
    <source>
        <dbReference type="Proteomes" id="UP000195667"/>
    </source>
</evidence>
<dbReference type="OrthoDB" id="122670at2"/>
<sequence>MPAISMFYGIIIYMYFNDNKQHKLPYVHVKYQDDEVIVVIPEGDVLDGSIPKAKMKLLLAWMEIHRDELMADWQLAVAGEHPYKIEPLR</sequence>
<dbReference type="Pfam" id="PF13711">
    <property type="entry name" value="DUF4160"/>
    <property type="match status" value="1"/>
</dbReference>